<comment type="caution">
    <text evidence="1">The sequence shown here is derived from an EMBL/GenBank/DDBJ whole genome shotgun (WGS) entry which is preliminary data.</text>
</comment>
<evidence type="ECO:0000313" key="4">
    <source>
        <dbReference type="Proteomes" id="UP000574104"/>
    </source>
</evidence>
<evidence type="ECO:0000313" key="2">
    <source>
        <dbReference type="EMBL" id="MBC1617903.1"/>
    </source>
</evidence>
<evidence type="ECO:0000313" key="1">
    <source>
        <dbReference type="EMBL" id="MBC1403141.1"/>
    </source>
</evidence>
<dbReference type="Proteomes" id="UP000574104">
    <property type="component" value="Unassembled WGS sequence"/>
</dbReference>
<organism evidence="1 3">
    <name type="scientific">Listeria booriae</name>
    <dbReference type="NCBI Taxonomy" id="1552123"/>
    <lineage>
        <taxon>Bacteria</taxon>
        <taxon>Bacillati</taxon>
        <taxon>Bacillota</taxon>
        <taxon>Bacilli</taxon>
        <taxon>Bacillales</taxon>
        <taxon>Listeriaceae</taxon>
        <taxon>Listeria</taxon>
    </lineage>
</organism>
<name>A0A841YRK1_9LIST</name>
<dbReference type="EMBL" id="JAARPT010000013">
    <property type="protein sequence ID" value="MBC1403141.1"/>
    <property type="molecule type" value="Genomic_DNA"/>
</dbReference>
<dbReference type="Proteomes" id="UP000544413">
    <property type="component" value="Unassembled WGS sequence"/>
</dbReference>
<gene>
    <name evidence="1" type="ORF">HB836_16230</name>
    <name evidence="2" type="ORF">HB904_17125</name>
</gene>
<dbReference type="AlphaFoldDB" id="A0A841YRK1"/>
<dbReference type="RefSeq" id="WP_185406853.1">
    <property type="nucleotide sequence ID" value="NZ_JAARPT010000013.1"/>
</dbReference>
<sequence length="294" mass="33119">MNEGIKYFLSKGKNILKPVVEKSVEFGVLKATGDPFVASVIGGVASSEIGSLFGKLSEDFKDRALSYQETEKIGAALAFAVMEIQENFGNGKNLRKDGFFDEDEFKRSPYDEIGEGVYIKAKEEYEIKKLKYYGNFFANIAFSEEISKEEANKLITLINVLTYRQIKLIALLSGQVIYKNLQINDEALEIMREFGSIISPKMKIPRKWDLPDRNFSAQGGMSGYSTISIYQDLMDLMRLGLVAQYKDNSIEIILDIVLINPRSLAMVGLGAQLYNLMKLDQIPENELEEILAQL</sequence>
<evidence type="ECO:0000313" key="3">
    <source>
        <dbReference type="Proteomes" id="UP000544413"/>
    </source>
</evidence>
<accession>A0A841YRK1</accession>
<proteinExistence type="predicted"/>
<protein>
    <submittedName>
        <fullName evidence="1">Uncharacterized protein</fullName>
    </submittedName>
</protein>
<reference evidence="3 4" key="1">
    <citation type="submission" date="2020-03" db="EMBL/GenBank/DDBJ databases">
        <title>Soil Listeria distribution.</title>
        <authorList>
            <person name="Liao J."/>
            <person name="Wiedmann M."/>
        </authorList>
    </citation>
    <scope>NUCLEOTIDE SEQUENCE [LARGE SCALE GENOMIC DNA]</scope>
    <source>
        <strain evidence="2 4">FSL L7-1299</strain>
        <strain evidence="1 3">FSL L7-1658</strain>
    </source>
</reference>
<dbReference type="EMBL" id="JAARSH010000016">
    <property type="protein sequence ID" value="MBC1617903.1"/>
    <property type="molecule type" value="Genomic_DNA"/>
</dbReference>